<dbReference type="InterPro" id="IPR011051">
    <property type="entry name" value="RmlC_Cupin_sf"/>
</dbReference>
<dbReference type="Gene3D" id="2.60.120.10">
    <property type="entry name" value="Jelly Rolls"/>
    <property type="match status" value="1"/>
</dbReference>
<evidence type="ECO:0000256" key="1">
    <source>
        <dbReference type="SAM" id="MobiDB-lite"/>
    </source>
</evidence>
<proteinExistence type="predicted"/>
<evidence type="ECO:0000313" key="3">
    <source>
        <dbReference type="EMBL" id="MFC4544641.1"/>
    </source>
</evidence>
<reference evidence="3 4" key="1">
    <citation type="journal article" date="2019" name="Int. J. Syst. Evol. Microbiol.">
        <title>The Global Catalogue of Microorganisms (GCM) 10K type strain sequencing project: providing services to taxonomists for standard genome sequencing and annotation.</title>
        <authorList>
            <consortium name="The Broad Institute Genomics Platform"/>
            <consortium name="The Broad Institute Genome Sequencing Center for Infectious Disease"/>
            <person name="Wu L."/>
            <person name="Ma J."/>
        </authorList>
    </citation>
    <scope>NUCLEOTIDE SEQUENCE [LARGE SCALE GENOMIC DNA]</scope>
    <source>
        <strain evidence="3 4">WLHS5</strain>
    </source>
</reference>
<gene>
    <name evidence="3" type="ORF">ACFO5R_22160</name>
</gene>
<protein>
    <submittedName>
        <fullName evidence="3">Cupin domain-containing protein</fullName>
    </submittedName>
</protein>
<dbReference type="InterPro" id="IPR013096">
    <property type="entry name" value="Cupin_2"/>
</dbReference>
<dbReference type="Proteomes" id="UP001595898">
    <property type="component" value="Unassembled WGS sequence"/>
</dbReference>
<evidence type="ECO:0000259" key="2">
    <source>
        <dbReference type="Pfam" id="PF07883"/>
    </source>
</evidence>
<keyword evidence="4" id="KW-1185">Reference proteome</keyword>
<dbReference type="EMBL" id="JBHSFA010000012">
    <property type="protein sequence ID" value="MFC4544641.1"/>
    <property type="molecule type" value="Genomic_DNA"/>
</dbReference>
<dbReference type="Pfam" id="PF07883">
    <property type="entry name" value="Cupin_2"/>
    <property type="match status" value="1"/>
</dbReference>
<dbReference type="SUPFAM" id="SSF51182">
    <property type="entry name" value="RmlC-like cupins"/>
    <property type="match status" value="1"/>
</dbReference>
<dbReference type="InterPro" id="IPR014710">
    <property type="entry name" value="RmlC-like_jellyroll"/>
</dbReference>
<accession>A0ABD5PVJ3</accession>
<dbReference type="AlphaFoldDB" id="A0ABD5PVJ3"/>
<name>A0ABD5PVJ3_9EURY</name>
<evidence type="ECO:0000313" key="4">
    <source>
        <dbReference type="Proteomes" id="UP001595898"/>
    </source>
</evidence>
<sequence>MTDHRSDDESPAVQSLDALESTPHAQVFDGEPKTIRLALEAGEAIAPHQHPDRQIVLHVLEGRLSVSLDGDEYEVAAGELARFDGAQDIAPKALADSTALLVLATRAD</sequence>
<feature type="region of interest" description="Disordered" evidence="1">
    <location>
        <begin position="1"/>
        <end position="30"/>
    </location>
</feature>
<dbReference type="RefSeq" id="WP_250142237.1">
    <property type="nucleotide sequence ID" value="NZ_JALIQP010000006.1"/>
</dbReference>
<comment type="caution">
    <text evidence="3">The sequence shown here is derived from an EMBL/GenBank/DDBJ whole genome shotgun (WGS) entry which is preliminary data.</text>
</comment>
<organism evidence="3 4">
    <name type="scientific">Halosolutus amylolyticus</name>
    <dbReference type="NCBI Taxonomy" id="2932267"/>
    <lineage>
        <taxon>Archaea</taxon>
        <taxon>Methanobacteriati</taxon>
        <taxon>Methanobacteriota</taxon>
        <taxon>Stenosarchaea group</taxon>
        <taxon>Halobacteria</taxon>
        <taxon>Halobacteriales</taxon>
        <taxon>Natrialbaceae</taxon>
        <taxon>Halosolutus</taxon>
    </lineage>
</organism>
<feature type="domain" description="Cupin type-2" evidence="2">
    <location>
        <begin position="38"/>
        <end position="86"/>
    </location>
</feature>